<dbReference type="InterPro" id="IPR000160">
    <property type="entry name" value="GGDEF_dom"/>
</dbReference>
<keyword evidence="1" id="KW-0548">Nucleotidyltransferase</keyword>
<dbReference type="SMART" id="SM00267">
    <property type="entry name" value="GGDEF"/>
    <property type="match status" value="1"/>
</dbReference>
<dbReference type="NCBIfam" id="TIGR00229">
    <property type="entry name" value="sensory_box"/>
    <property type="match status" value="2"/>
</dbReference>
<dbReference type="InterPro" id="IPR029787">
    <property type="entry name" value="Nucleotide_cyclase"/>
</dbReference>
<comment type="caution">
    <text evidence="1">The sequence shown here is derived from an EMBL/GenBank/DDBJ whole genome shotgun (WGS) entry which is preliminary data.</text>
</comment>
<sequence length="481" mass="54987">MFDTATLSSLQEELVVKNLDQEKLLMQASQTNMGIGRMTILGRVEIVNQQFCQIIGYAEEQLIDVDIRTIIPQDNLNRFDILFSELTRGIRTQFGIQLPFTTPDGNTRWVFLSATCKSDVFIENSAAAQSSVSQSDTDSNFFILCIIHDISEQKRREEQDKLSSIAFSHSGDGIMITDASHTIVKINPAFSKISGFEENEIVGRKPFLLRSGEHDETFYNRIWKTLELEGIWQGEVCYRHKCGNLFYVWETISAVTDNQDNLLHYISILADITEIRKRQKVLNDLANYDALTELPNRYYLEANLQQIFEETCQRKDKFALLFIDLNKFKPINDQYGHKAGDRVLMEIAHRLTQSIRVEDTAARIGGDEFIIVMPRINQVQVVESIARRIHQAIELPFHLTNGTQVSISCSIGICILPDDLPDQIQYLKPDQINQTSQTTIQQNSIIDSSKLMDIIELADQAMYEAKAHQKAICFFDEIKNL</sequence>
<name>A0ABV2BYZ4_9GAMM</name>
<dbReference type="SMART" id="SM00091">
    <property type="entry name" value="PAS"/>
    <property type="match status" value="2"/>
</dbReference>
<dbReference type="CDD" id="cd01949">
    <property type="entry name" value="GGDEF"/>
    <property type="match status" value="1"/>
</dbReference>
<evidence type="ECO:0000313" key="1">
    <source>
        <dbReference type="EMBL" id="MET1257159.1"/>
    </source>
</evidence>
<dbReference type="NCBIfam" id="TIGR00254">
    <property type="entry name" value="GGDEF"/>
    <property type="match status" value="1"/>
</dbReference>
<dbReference type="CDD" id="cd00130">
    <property type="entry name" value="PAS"/>
    <property type="match status" value="2"/>
</dbReference>
<dbReference type="Gene3D" id="3.30.450.20">
    <property type="entry name" value="PAS domain"/>
    <property type="match status" value="2"/>
</dbReference>
<dbReference type="GO" id="GO:0052621">
    <property type="term" value="F:diguanylate cyclase activity"/>
    <property type="evidence" value="ECO:0007669"/>
    <property type="project" value="UniProtKB-EC"/>
</dbReference>
<protein>
    <submittedName>
        <fullName evidence="1">Diguanylate cyclase</fullName>
        <ecNumber evidence="1">2.7.7.65</ecNumber>
    </submittedName>
</protein>
<dbReference type="EMBL" id="JBEVCJ010000037">
    <property type="protein sequence ID" value="MET1257159.1"/>
    <property type="molecule type" value="Genomic_DNA"/>
</dbReference>
<gene>
    <name evidence="1" type="ORF">ABVT43_18590</name>
</gene>
<dbReference type="InterPro" id="IPR035965">
    <property type="entry name" value="PAS-like_dom_sf"/>
</dbReference>
<dbReference type="SUPFAM" id="SSF55785">
    <property type="entry name" value="PYP-like sensor domain (PAS domain)"/>
    <property type="match status" value="2"/>
</dbReference>
<keyword evidence="2" id="KW-1185">Reference proteome</keyword>
<dbReference type="InterPro" id="IPR052163">
    <property type="entry name" value="DGC-Regulatory_Protein"/>
</dbReference>
<dbReference type="PROSITE" id="PS50113">
    <property type="entry name" value="PAC"/>
    <property type="match status" value="1"/>
</dbReference>
<dbReference type="SMART" id="SM00086">
    <property type="entry name" value="PAC"/>
    <property type="match status" value="1"/>
</dbReference>
<dbReference type="Proteomes" id="UP001548189">
    <property type="component" value="Unassembled WGS sequence"/>
</dbReference>
<dbReference type="SUPFAM" id="SSF55073">
    <property type="entry name" value="Nucleotide cyclase"/>
    <property type="match status" value="1"/>
</dbReference>
<accession>A0ABV2BYZ4</accession>
<evidence type="ECO:0000313" key="2">
    <source>
        <dbReference type="Proteomes" id="UP001548189"/>
    </source>
</evidence>
<keyword evidence="1" id="KW-0808">Transferase</keyword>
<dbReference type="InterPro" id="IPR001610">
    <property type="entry name" value="PAC"/>
</dbReference>
<dbReference type="PANTHER" id="PTHR46663:SF3">
    <property type="entry name" value="SLL0267 PROTEIN"/>
    <property type="match status" value="1"/>
</dbReference>
<dbReference type="Pfam" id="PF00990">
    <property type="entry name" value="GGDEF"/>
    <property type="match status" value="1"/>
</dbReference>
<dbReference type="PROSITE" id="PS50887">
    <property type="entry name" value="GGDEF"/>
    <property type="match status" value="1"/>
</dbReference>
<dbReference type="Pfam" id="PF13426">
    <property type="entry name" value="PAS_9"/>
    <property type="match status" value="2"/>
</dbReference>
<proteinExistence type="predicted"/>
<dbReference type="InterPro" id="IPR043128">
    <property type="entry name" value="Rev_trsase/Diguanyl_cyclase"/>
</dbReference>
<dbReference type="InterPro" id="IPR000014">
    <property type="entry name" value="PAS"/>
</dbReference>
<dbReference type="Gene3D" id="3.30.70.270">
    <property type="match status" value="1"/>
</dbReference>
<dbReference type="EC" id="2.7.7.65" evidence="1"/>
<dbReference type="InterPro" id="IPR000700">
    <property type="entry name" value="PAS-assoc_C"/>
</dbReference>
<reference evidence="1 2" key="1">
    <citation type="submission" date="2024-06" db="EMBL/GenBank/DDBJ databases">
        <authorList>
            <person name="Li F."/>
        </authorList>
    </citation>
    <scope>NUCLEOTIDE SEQUENCE [LARGE SCALE GENOMIC DNA]</scope>
    <source>
        <strain evidence="1 2">GXAS 311</strain>
    </source>
</reference>
<dbReference type="PROSITE" id="PS50112">
    <property type="entry name" value="PAS"/>
    <property type="match status" value="1"/>
</dbReference>
<organism evidence="1 2">
    <name type="scientific">Aliikangiella maris</name>
    <dbReference type="NCBI Taxonomy" id="3162458"/>
    <lineage>
        <taxon>Bacteria</taxon>
        <taxon>Pseudomonadati</taxon>
        <taxon>Pseudomonadota</taxon>
        <taxon>Gammaproteobacteria</taxon>
        <taxon>Oceanospirillales</taxon>
        <taxon>Pleioneaceae</taxon>
        <taxon>Aliikangiella</taxon>
    </lineage>
</organism>
<dbReference type="PANTHER" id="PTHR46663">
    <property type="entry name" value="DIGUANYLATE CYCLASE DGCT-RELATED"/>
    <property type="match status" value="1"/>
</dbReference>